<name>A0A3P3QP21_9GAMM</name>
<dbReference type="AlphaFoldDB" id="A0A3P3QP21"/>
<dbReference type="EMBL" id="RRCF01000001">
    <property type="protein sequence ID" value="RRJ22755.1"/>
    <property type="molecule type" value="Genomic_DNA"/>
</dbReference>
<organism evidence="1 2">
    <name type="scientific">Rheinheimera mesophila</name>
    <dbReference type="NCBI Taxonomy" id="1547515"/>
    <lineage>
        <taxon>Bacteria</taxon>
        <taxon>Pseudomonadati</taxon>
        <taxon>Pseudomonadota</taxon>
        <taxon>Gammaproteobacteria</taxon>
        <taxon>Chromatiales</taxon>
        <taxon>Chromatiaceae</taxon>
        <taxon>Rheinheimera</taxon>
    </lineage>
</organism>
<comment type="caution">
    <text evidence="1">The sequence shown here is derived from an EMBL/GenBank/DDBJ whole genome shotgun (WGS) entry which is preliminary data.</text>
</comment>
<evidence type="ECO:0000313" key="2">
    <source>
        <dbReference type="Proteomes" id="UP000276260"/>
    </source>
</evidence>
<proteinExistence type="predicted"/>
<protein>
    <submittedName>
        <fullName evidence="1">Uncharacterized protein</fullName>
    </submittedName>
</protein>
<evidence type="ECO:0000313" key="1">
    <source>
        <dbReference type="EMBL" id="RRJ22755.1"/>
    </source>
</evidence>
<dbReference type="RefSeq" id="WP_046521534.1">
    <property type="nucleotide sequence ID" value="NZ_LAVS01000098.1"/>
</dbReference>
<keyword evidence="2" id="KW-1185">Reference proteome</keyword>
<dbReference type="Proteomes" id="UP000276260">
    <property type="component" value="Unassembled WGS sequence"/>
</dbReference>
<reference evidence="1 2" key="1">
    <citation type="submission" date="2018-11" db="EMBL/GenBank/DDBJ databases">
        <title>Draft genome analysis of Rheinheimera mesophila isolated from an industrial waste site.</title>
        <authorList>
            <person name="Yu Q."/>
            <person name="Qi Y."/>
            <person name="Zhang H."/>
            <person name="Lu Y."/>
            <person name="Pu J."/>
        </authorList>
    </citation>
    <scope>NUCLEOTIDE SEQUENCE [LARGE SCALE GENOMIC DNA]</scope>
    <source>
        <strain evidence="1 2">IITR13</strain>
    </source>
</reference>
<sequence length="130" mass="14478">MSNVTSLEKLRRETSAIALENEANNLMCSVQKEDADYFLTARMAKRLKERAQKMRDGLLPMFLICPGCGLQLTEELKGGYLCFCRHCVAAFPQAPDANGFILVGKYPDFQWKPVTQNAVAYVQNGGKVAL</sequence>
<accession>A0A3P3QP21</accession>
<gene>
    <name evidence="1" type="ORF">EIK76_01320</name>
</gene>